<accession>A0A0U5CJW3</accession>
<proteinExistence type="predicted"/>
<evidence type="ECO:0000313" key="3">
    <source>
        <dbReference type="EMBL" id="CEL11290.1"/>
    </source>
</evidence>
<evidence type="ECO:0000256" key="1">
    <source>
        <dbReference type="SAM" id="MobiDB-lite"/>
    </source>
</evidence>
<sequence length="362" mass="38507">MRSNLYVFALAAARLAIAKQVGYFQAENCAAPSDFESCYADADEWLADCINENCDALGVDCHNACECARQGAYTRCETSYCWNMVYSCEYQLQVSDVVSSCLDDPDINSIPFWPPPDNANGGCNCNIGKISRAQVIVNEAVGSCDDFVDAFNMTPDQIKSIGNACLCCGLSGFLSPFYSFCPKLDPAELELEGFESAMDDLIPNMDWSQCSSWMNGYDCAADFGYPADVETYFGPGEFPADGTETLRNIGALTTPVSPTATFVIAGEEVYITAVSTDAAVPTGSSDSYDTDENSDSSNSNDSNDSSDTNHSSDSSSDNSQSGADDEPESNSDETPEDAAVRGMGVSAMLAGFAVAIAGLLVL</sequence>
<gene>
    <name evidence="3" type="ORF">ASPCAL14393</name>
</gene>
<dbReference type="OMA" id="ATSCWNE"/>
<keyword evidence="4" id="KW-1185">Reference proteome</keyword>
<reference evidence="4" key="1">
    <citation type="journal article" date="2016" name="Genome Announc.">
        <title>Draft genome sequences of fungus Aspergillus calidoustus.</title>
        <authorList>
            <person name="Horn F."/>
            <person name="Linde J."/>
            <person name="Mattern D.J."/>
            <person name="Walther G."/>
            <person name="Guthke R."/>
            <person name="Scherlach K."/>
            <person name="Martin K."/>
            <person name="Brakhage A.A."/>
            <person name="Petzke L."/>
            <person name="Valiante V."/>
        </authorList>
    </citation>
    <scope>NUCLEOTIDE SEQUENCE [LARGE SCALE GENOMIC DNA]</scope>
    <source>
        <strain evidence="4">SF006504</strain>
    </source>
</reference>
<organism evidence="3 4">
    <name type="scientific">Aspergillus calidoustus</name>
    <dbReference type="NCBI Taxonomy" id="454130"/>
    <lineage>
        <taxon>Eukaryota</taxon>
        <taxon>Fungi</taxon>
        <taxon>Dikarya</taxon>
        <taxon>Ascomycota</taxon>
        <taxon>Pezizomycotina</taxon>
        <taxon>Eurotiomycetes</taxon>
        <taxon>Eurotiomycetidae</taxon>
        <taxon>Eurotiales</taxon>
        <taxon>Aspergillaceae</taxon>
        <taxon>Aspergillus</taxon>
        <taxon>Aspergillus subgen. Nidulantes</taxon>
    </lineage>
</organism>
<evidence type="ECO:0000256" key="2">
    <source>
        <dbReference type="SAM" id="SignalP"/>
    </source>
</evidence>
<dbReference type="Proteomes" id="UP000054771">
    <property type="component" value="Unassembled WGS sequence"/>
</dbReference>
<feature type="compositionally biased region" description="Acidic residues" evidence="1">
    <location>
        <begin position="323"/>
        <end position="336"/>
    </location>
</feature>
<keyword evidence="2" id="KW-0732">Signal</keyword>
<feature type="chain" id="PRO_5006855718" description="Extracellular membrane protein CFEM domain-containing protein" evidence="2">
    <location>
        <begin position="19"/>
        <end position="362"/>
    </location>
</feature>
<protein>
    <recommendedName>
        <fullName evidence="5">Extracellular membrane protein CFEM domain-containing protein</fullName>
    </recommendedName>
</protein>
<feature type="compositionally biased region" description="Low complexity" evidence="1">
    <location>
        <begin position="295"/>
        <end position="322"/>
    </location>
</feature>
<dbReference type="AlphaFoldDB" id="A0A0U5CJW3"/>
<feature type="region of interest" description="Disordered" evidence="1">
    <location>
        <begin position="279"/>
        <end position="339"/>
    </location>
</feature>
<evidence type="ECO:0008006" key="5">
    <source>
        <dbReference type="Google" id="ProtNLM"/>
    </source>
</evidence>
<dbReference type="OrthoDB" id="3538998at2759"/>
<name>A0A0U5CJW3_ASPCI</name>
<feature type="signal peptide" evidence="2">
    <location>
        <begin position="1"/>
        <end position="18"/>
    </location>
</feature>
<evidence type="ECO:0000313" key="4">
    <source>
        <dbReference type="Proteomes" id="UP000054771"/>
    </source>
</evidence>
<dbReference type="EMBL" id="CDMC01000024">
    <property type="protein sequence ID" value="CEL11290.1"/>
    <property type="molecule type" value="Genomic_DNA"/>
</dbReference>